<reference evidence="2 3" key="1">
    <citation type="submission" date="2019-12" db="EMBL/GenBank/DDBJ databases">
        <title>Sequence classification of anaerobic respiratory reductive dehalogenases: First we see many, then we see few.</title>
        <authorList>
            <person name="Molenda O."/>
            <person name="Puentes Jacome L.A."/>
            <person name="Cao X."/>
            <person name="Nesbo C.L."/>
            <person name="Tang S."/>
            <person name="Morson N."/>
            <person name="Patron J."/>
            <person name="Lomheim L."/>
            <person name="Wishart D.S."/>
            <person name="Edwards E.A."/>
        </authorList>
    </citation>
    <scope>NUCLEOTIDE SEQUENCE [LARGE SCALE GENOMIC DNA]</scope>
    <source>
        <strain evidence="2 3">12DCA</strain>
    </source>
</reference>
<feature type="transmembrane region" description="Helical" evidence="1">
    <location>
        <begin position="21"/>
        <end position="40"/>
    </location>
</feature>
<organism evidence="2 3">
    <name type="scientific">Dehalobacter restrictus</name>
    <dbReference type="NCBI Taxonomy" id="55583"/>
    <lineage>
        <taxon>Bacteria</taxon>
        <taxon>Bacillati</taxon>
        <taxon>Bacillota</taxon>
        <taxon>Clostridia</taxon>
        <taxon>Eubacteriales</taxon>
        <taxon>Desulfitobacteriaceae</taxon>
        <taxon>Dehalobacter</taxon>
    </lineage>
</organism>
<keyword evidence="1" id="KW-0812">Transmembrane</keyword>
<keyword evidence="1" id="KW-0472">Membrane</keyword>
<dbReference type="RefSeq" id="WP_019225779.1">
    <property type="nucleotide sequence ID" value="NZ_CP046996.1"/>
</dbReference>
<evidence type="ECO:0000313" key="3">
    <source>
        <dbReference type="Proteomes" id="UP000430508"/>
    </source>
</evidence>
<gene>
    <name evidence="2" type="ORF">GQ588_06595</name>
</gene>
<dbReference type="Proteomes" id="UP000430508">
    <property type="component" value="Chromosome"/>
</dbReference>
<evidence type="ECO:0000256" key="1">
    <source>
        <dbReference type="SAM" id="Phobius"/>
    </source>
</evidence>
<protein>
    <submittedName>
        <fullName evidence="2">Uncharacterized protein</fullName>
    </submittedName>
</protein>
<keyword evidence="1" id="KW-1133">Transmembrane helix</keyword>
<proteinExistence type="predicted"/>
<dbReference type="AlphaFoldDB" id="A0A857DGB0"/>
<accession>A0A857DGB0</accession>
<dbReference type="EMBL" id="CP046996">
    <property type="protein sequence ID" value="QHA00324.1"/>
    <property type="molecule type" value="Genomic_DNA"/>
</dbReference>
<evidence type="ECO:0000313" key="2">
    <source>
        <dbReference type="EMBL" id="QHA00324.1"/>
    </source>
</evidence>
<sequence>MRSNAWGRPPQNDIWGDIKVLALWIFIVGIVGYLLFPDFFHNVYDQLTSATANTEEIGEITLPTSSEVKDTTTTGDGTDTNSVYNSIYTGDSEISDGYWALFVGDNEFQQLSLSTESYAYIIRLIDGDRKGEATKILLLSANGNIHKYVVTEEVYNILLNLNMINGRSGTI</sequence>
<name>A0A857DGB0_9FIRM</name>